<evidence type="ECO:0000259" key="13">
    <source>
        <dbReference type="PROSITE" id="PS50990"/>
    </source>
</evidence>
<keyword evidence="2" id="KW-0813">Transport</keyword>
<evidence type="ECO:0000256" key="3">
    <source>
        <dbReference type="ARBA" id="ARBA00022475"/>
    </source>
</evidence>
<comment type="caution">
    <text evidence="14">The sequence shown here is derived from an EMBL/GenBank/DDBJ whole genome shotgun (WGS) entry which is preliminary data.</text>
</comment>
<dbReference type="SUPFAM" id="SSF90123">
    <property type="entry name" value="ABC transporter transmembrane region"/>
    <property type="match status" value="1"/>
</dbReference>
<dbReference type="PROSITE" id="PS50893">
    <property type="entry name" value="ABC_TRANSPORTER_2"/>
    <property type="match status" value="1"/>
</dbReference>
<organism evidence="14 15">
    <name type="scientific">Cellvibrio polysaccharolyticus</name>
    <dbReference type="NCBI Taxonomy" id="2082724"/>
    <lineage>
        <taxon>Bacteria</taxon>
        <taxon>Pseudomonadati</taxon>
        <taxon>Pseudomonadota</taxon>
        <taxon>Gammaproteobacteria</taxon>
        <taxon>Cellvibrionales</taxon>
        <taxon>Cellvibrionaceae</taxon>
        <taxon>Cellvibrio</taxon>
    </lineage>
</organism>
<evidence type="ECO:0000256" key="5">
    <source>
        <dbReference type="ARBA" id="ARBA00022741"/>
    </source>
</evidence>
<dbReference type="GO" id="GO:0015421">
    <property type="term" value="F:ABC-type oligopeptide transporter activity"/>
    <property type="evidence" value="ECO:0007669"/>
    <property type="project" value="TreeGrafter"/>
</dbReference>
<dbReference type="PANTHER" id="PTHR43394:SF1">
    <property type="entry name" value="ATP-BINDING CASSETTE SUB-FAMILY B MEMBER 10, MITOCHONDRIAL"/>
    <property type="match status" value="1"/>
</dbReference>
<dbReference type="GO" id="GO:0008233">
    <property type="term" value="F:peptidase activity"/>
    <property type="evidence" value="ECO:0007669"/>
    <property type="project" value="InterPro"/>
</dbReference>
<dbReference type="InterPro" id="IPR039421">
    <property type="entry name" value="Type_1_exporter"/>
</dbReference>
<evidence type="ECO:0000259" key="12">
    <source>
        <dbReference type="PROSITE" id="PS50929"/>
    </source>
</evidence>
<feature type="domain" description="ABC transmembrane type-1" evidence="12">
    <location>
        <begin position="175"/>
        <end position="453"/>
    </location>
</feature>
<evidence type="ECO:0000256" key="8">
    <source>
        <dbReference type="ARBA" id="ARBA00022989"/>
    </source>
</evidence>
<sequence length="729" mass="80334">MNTSAFAEEPLAHAHFSSKGHENWLEAIISVAQHYRLSCSAENIRLASIETGNLSLEDIVRRMARMAGLSIRFSQLTDAGLTAWRLPIVVQFDDGQLGVVETLDKKGNAGVRFTGDEGLLSSVPRQELLNRVIKSVILRPAEAVADERVDDYIKPYERHWFRQIVLRDMKPYGHVMLASLVANTMALSGVLFSMQVYDRVVPSESIATLYVLFIGVLIAVIFDFIMRLMRVKVIDLLGKRADLRISDRVFGHAIRLKNSARPKSTGTFISQLRELESVRDMITSSTVAVIADLPFFLFFLFIFWIIAGPLVWVPAAAVVFMLLPGFLAQKKLSRLARAAQRESSLRNAMLVETVQGIEDIKTLQAEQRFQQKWNHYTSVSGEASLSMRALVSKLTTWTQNVQTLVFALVVLFGAPMVMAGDMSTGSLVAASILSSRMLSPMSQVTQLLTRWQQAKVGLEGLNQLMQLPVDHPEGSKRVHRALIRGDYELRDASFKYSNEDPTTALHIDQLHIDPGERIAVLGKNGAGKSTLLQALAGTLEAKRGGISLDGIALGHLDPADVRRDVALLSQNSRLFHGTIYDNITLGAADASDEEIISALTLSGAIDFIRKTPKGLDYLIQEGGHGLSGGQRQSLLLARLLIRQPNVLLLDEPTAAMDEATEKQFLNALDEWAEQRTLVIATHRMSVLRIVQRIIVVDNGKIVLDDARDAALARLARVKPAAADVAAVAS</sequence>
<comment type="subcellular location">
    <subcellularLocation>
        <location evidence="1">Cell membrane</location>
        <topology evidence="1">Multi-pass membrane protein</topology>
    </subcellularLocation>
</comment>
<keyword evidence="9 10" id="KW-0472">Membrane</keyword>
<feature type="transmembrane region" description="Helical" evidence="10">
    <location>
        <begin position="281"/>
        <end position="305"/>
    </location>
</feature>
<dbReference type="SUPFAM" id="SSF52540">
    <property type="entry name" value="P-loop containing nucleoside triphosphate hydrolases"/>
    <property type="match status" value="1"/>
</dbReference>
<keyword evidence="6" id="KW-0378">Hydrolase</keyword>
<dbReference type="Gene3D" id="1.20.1560.10">
    <property type="entry name" value="ABC transporter type 1, transmembrane domain"/>
    <property type="match status" value="1"/>
</dbReference>
<gene>
    <name evidence="14" type="ORF">C4F51_18165</name>
</gene>
<dbReference type="GO" id="GO:0016887">
    <property type="term" value="F:ATP hydrolysis activity"/>
    <property type="evidence" value="ECO:0007669"/>
    <property type="project" value="InterPro"/>
</dbReference>
<dbReference type="GO" id="GO:0005524">
    <property type="term" value="F:ATP binding"/>
    <property type="evidence" value="ECO:0007669"/>
    <property type="project" value="UniProtKB-KW"/>
</dbReference>
<evidence type="ECO:0000256" key="9">
    <source>
        <dbReference type="ARBA" id="ARBA00023136"/>
    </source>
</evidence>
<dbReference type="AlphaFoldDB" id="A0A928V6D2"/>
<dbReference type="PROSITE" id="PS50990">
    <property type="entry name" value="PEPTIDASE_C39"/>
    <property type="match status" value="1"/>
</dbReference>
<keyword evidence="3" id="KW-1003">Cell membrane</keyword>
<dbReference type="GO" id="GO:0006508">
    <property type="term" value="P:proteolysis"/>
    <property type="evidence" value="ECO:0007669"/>
    <property type="project" value="InterPro"/>
</dbReference>
<accession>A0A928V6D2</accession>
<evidence type="ECO:0000313" key="15">
    <source>
        <dbReference type="Proteomes" id="UP000652567"/>
    </source>
</evidence>
<dbReference type="Pfam" id="PF00664">
    <property type="entry name" value="ABC_membrane"/>
    <property type="match status" value="1"/>
</dbReference>
<keyword evidence="4 10" id="KW-0812">Transmembrane</keyword>
<evidence type="ECO:0000256" key="1">
    <source>
        <dbReference type="ARBA" id="ARBA00004651"/>
    </source>
</evidence>
<reference evidence="14" key="1">
    <citation type="submission" date="2018-07" db="EMBL/GenBank/DDBJ databases">
        <title>Genome assembly of strain Ka43.</title>
        <authorList>
            <person name="Kukolya J."/>
            <person name="Nagy I."/>
            <person name="Horvath B."/>
            <person name="Toth A."/>
        </authorList>
    </citation>
    <scope>NUCLEOTIDE SEQUENCE</scope>
    <source>
        <strain evidence="14">KB43</strain>
    </source>
</reference>
<evidence type="ECO:0000256" key="6">
    <source>
        <dbReference type="ARBA" id="ARBA00022801"/>
    </source>
</evidence>
<dbReference type="EMBL" id="PRDL01000001">
    <property type="protein sequence ID" value="MBE8719107.1"/>
    <property type="molecule type" value="Genomic_DNA"/>
</dbReference>
<feature type="domain" description="Peptidase C39" evidence="13">
    <location>
        <begin position="17"/>
        <end position="139"/>
    </location>
</feature>
<evidence type="ECO:0000256" key="4">
    <source>
        <dbReference type="ARBA" id="ARBA00022692"/>
    </source>
</evidence>
<dbReference type="NCBIfam" id="TIGR03375">
    <property type="entry name" value="type_I_sec_LssB"/>
    <property type="match status" value="1"/>
</dbReference>
<dbReference type="PROSITE" id="PS50929">
    <property type="entry name" value="ABC_TM1F"/>
    <property type="match status" value="1"/>
</dbReference>
<feature type="transmembrane region" description="Helical" evidence="10">
    <location>
        <begin position="311"/>
        <end position="328"/>
    </location>
</feature>
<keyword evidence="5" id="KW-0547">Nucleotide-binding</keyword>
<keyword evidence="15" id="KW-1185">Reference proteome</keyword>
<evidence type="ECO:0000313" key="14">
    <source>
        <dbReference type="EMBL" id="MBE8719107.1"/>
    </source>
</evidence>
<dbReference type="InterPro" id="IPR005074">
    <property type="entry name" value="Peptidase_C39"/>
</dbReference>
<keyword evidence="8 10" id="KW-1133">Transmembrane helix</keyword>
<dbReference type="InterPro" id="IPR003439">
    <property type="entry name" value="ABC_transporter-like_ATP-bd"/>
</dbReference>
<feature type="transmembrane region" description="Helical" evidence="10">
    <location>
        <begin position="403"/>
        <end position="433"/>
    </location>
</feature>
<proteinExistence type="predicted"/>
<feature type="transmembrane region" description="Helical" evidence="10">
    <location>
        <begin position="172"/>
        <end position="194"/>
    </location>
</feature>
<feature type="transmembrane region" description="Helical" evidence="10">
    <location>
        <begin position="206"/>
        <end position="226"/>
    </location>
</feature>
<dbReference type="CDD" id="cd18587">
    <property type="entry name" value="ABC_6TM_LapB_like"/>
    <property type="match status" value="1"/>
</dbReference>
<evidence type="ECO:0000259" key="11">
    <source>
        <dbReference type="PROSITE" id="PS50893"/>
    </source>
</evidence>
<dbReference type="SMART" id="SM00382">
    <property type="entry name" value="AAA"/>
    <property type="match status" value="1"/>
</dbReference>
<dbReference type="Pfam" id="PF00005">
    <property type="entry name" value="ABC_tran"/>
    <property type="match status" value="1"/>
</dbReference>
<dbReference type="Proteomes" id="UP000652567">
    <property type="component" value="Unassembled WGS sequence"/>
</dbReference>
<dbReference type="InterPro" id="IPR036640">
    <property type="entry name" value="ABC1_TM_sf"/>
</dbReference>
<keyword evidence="7" id="KW-0067">ATP-binding</keyword>
<protein>
    <submittedName>
        <fullName evidence="14">Type I secretion system permease/ATPase</fullName>
    </submittedName>
</protein>
<dbReference type="Gene3D" id="3.40.50.300">
    <property type="entry name" value="P-loop containing nucleotide triphosphate hydrolases"/>
    <property type="match status" value="1"/>
</dbReference>
<name>A0A928V6D2_9GAMM</name>
<dbReference type="InterPro" id="IPR011527">
    <property type="entry name" value="ABC1_TM_dom"/>
</dbReference>
<feature type="domain" description="ABC transporter" evidence="11">
    <location>
        <begin position="489"/>
        <end position="723"/>
    </location>
</feature>
<dbReference type="FunFam" id="3.40.50.300:FF:000299">
    <property type="entry name" value="ABC transporter ATP-binding protein/permease"/>
    <property type="match status" value="1"/>
</dbReference>
<evidence type="ECO:0000256" key="7">
    <source>
        <dbReference type="ARBA" id="ARBA00022840"/>
    </source>
</evidence>
<dbReference type="RefSeq" id="WP_193912211.1">
    <property type="nucleotide sequence ID" value="NZ_PRDL01000001.1"/>
</dbReference>
<dbReference type="InterPro" id="IPR027417">
    <property type="entry name" value="P-loop_NTPase"/>
</dbReference>
<dbReference type="Gene3D" id="3.90.70.10">
    <property type="entry name" value="Cysteine proteinases"/>
    <property type="match status" value="1"/>
</dbReference>
<dbReference type="InterPro" id="IPR017750">
    <property type="entry name" value="ATPase_T1SS"/>
</dbReference>
<evidence type="ECO:0000256" key="2">
    <source>
        <dbReference type="ARBA" id="ARBA00022448"/>
    </source>
</evidence>
<dbReference type="InterPro" id="IPR003593">
    <property type="entry name" value="AAA+_ATPase"/>
</dbReference>
<evidence type="ECO:0000256" key="10">
    <source>
        <dbReference type="SAM" id="Phobius"/>
    </source>
</evidence>
<dbReference type="PANTHER" id="PTHR43394">
    <property type="entry name" value="ATP-DEPENDENT PERMEASE MDL1, MITOCHONDRIAL"/>
    <property type="match status" value="1"/>
</dbReference>
<dbReference type="GO" id="GO:0005886">
    <property type="term" value="C:plasma membrane"/>
    <property type="evidence" value="ECO:0007669"/>
    <property type="project" value="UniProtKB-SubCell"/>
</dbReference>